<dbReference type="PANTHER" id="PTHR43418:SF4">
    <property type="entry name" value="MULTIFUNCTIONAL TRYPTOPHAN BIOSYNTHESIS PROTEIN"/>
    <property type="match status" value="1"/>
</dbReference>
<dbReference type="GO" id="GO:0004049">
    <property type="term" value="F:anthranilate synthase activity"/>
    <property type="evidence" value="ECO:0007669"/>
    <property type="project" value="UniProtKB-EC"/>
</dbReference>
<proteinExistence type="predicted"/>
<keyword evidence="5" id="KW-0057">Aromatic amino acid biosynthesis</keyword>
<evidence type="ECO:0000256" key="3">
    <source>
        <dbReference type="ARBA" id="ARBA00022822"/>
    </source>
</evidence>
<keyword evidence="3" id="KW-0822">Tryptophan biosynthesis</keyword>
<comment type="pathway">
    <text evidence="1">Amino-acid biosynthesis; L-tryptophan biosynthesis; L-tryptophan from chorismate: step 1/5.</text>
</comment>
<dbReference type="FunFam" id="3.40.50.880:FF:000003">
    <property type="entry name" value="Anthranilate synthase component II"/>
    <property type="match status" value="1"/>
</dbReference>
<dbReference type="PRINTS" id="PR00099">
    <property type="entry name" value="CPSGATASE"/>
</dbReference>
<dbReference type="PRINTS" id="PR00096">
    <property type="entry name" value="GATASE"/>
</dbReference>
<dbReference type="EMBL" id="NEXD01000121">
    <property type="protein sequence ID" value="PSN82992.1"/>
    <property type="molecule type" value="Genomic_DNA"/>
</dbReference>
<gene>
    <name evidence="8" type="ORF">B9Q02_11020</name>
</gene>
<dbReference type="Pfam" id="PF00117">
    <property type="entry name" value="GATase"/>
    <property type="match status" value="1"/>
</dbReference>
<dbReference type="EC" id="4.1.3.27" evidence="2"/>
<accession>A0A2R6A9A0</accession>
<comment type="catalytic activity">
    <reaction evidence="6">
        <text>chorismate + L-glutamine = anthranilate + pyruvate + L-glutamate + H(+)</text>
        <dbReference type="Rhea" id="RHEA:21732"/>
        <dbReference type="ChEBI" id="CHEBI:15361"/>
        <dbReference type="ChEBI" id="CHEBI:15378"/>
        <dbReference type="ChEBI" id="CHEBI:16567"/>
        <dbReference type="ChEBI" id="CHEBI:29748"/>
        <dbReference type="ChEBI" id="CHEBI:29985"/>
        <dbReference type="ChEBI" id="CHEBI:58359"/>
        <dbReference type="EC" id="4.1.3.27"/>
    </reaction>
</comment>
<dbReference type="Proteomes" id="UP000240569">
    <property type="component" value="Unassembled WGS sequence"/>
</dbReference>
<evidence type="ECO:0000313" key="9">
    <source>
        <dbReference type="Proteomes" id="UP000240569"/>
    </source>
</evidence>
<dbReference type="InterPro" id="IPR029062">
    <property type="entry name" value="Class_I_gatase-like"/>
</dbReference>
<dbReference type="GO" id="GO:0000162">
    <property type="term" value="P:L-tryptophan biosynthetic process"/>
    <property type="evidence" value="ECO:0007669"/>
    <property type="project" value="UniProtKB-KW"/>
</dbReference>
<evidence type="ECO:0000256" key="5">
    <source>
        <dbReference type="ARBA" id="ARBA00023141"/>
    </source>
</evidence>
<organism evidence="8 9">
    <name type="scientific">Candidatus Marsarchaeota G1 archaeon BE_D</name>
    <dbReference type="NCBI Taxonomy" id="1978156"/>
    <lineage>
        <taxon>Archaea</taxon>
        <taxon>Candidatus Marsarchaeota</taxon>
        <taxon>Candidatus Marsarchaeota group 1</taxon>
    </lineage>
</organism>
<dbReference type="GO" id="GO:0005829">
    <property type="term" value="C:cytosol"/>
    <property type="evidence" value="ECO:0007669"/>
    <property type="project" value="TreeGrafter"/>
</dbReference>
<comment type="caution">
    <text evidence="8">The sequence shown here is derived from an EMBL/GenBank/DDBJ whole genome shotgun (WGS) entry which is preliminary data.</text>
</comment>
<feature type="domain" description="Glutamine amidotransferase" evidence="7">
    <location>
        <begin position="4"/>
        <end position="189"/>
    </location>
</feature>
<evidence type="ECO:0000256" key="4">
    <source>
        <dbReference type="ARBA" id="ARBA00022962"/>
    </source>
</evidence>
<dbReference type="PROSITE" id="PS51273">
    <property type="entry name" value="GATASE_TYPE_1"/>
    <property type="match status" value="1"/>
</dbReference>
<dbReference type="Gene3D" id="3.40.50.880">
    <property type="match status" value="1"/>
</dbReference>
<dbReference type="CDD" id="cd01743">
    <property type="entry name" value="GATase1_Anthranilate_Synthase"/>
    <property type="match status" value="1"/>
</dbReference>
<evidence type="ECO:0000259" key="7">
    <source>
        <dbReference type="Pfam" id="PF00117"/>
    </source>
</evidence>
<keyword evidence="4" id="KW-0315">Glutamine amidotransferase</keyword>
<sequence length="193" mass="21876">MKILLLDNYDSFVYNLYQALGTLGAQVDVKRNDAVLEQELGEYDGFVISPGPGDPRDEKRTGIGKLVILKMGTEKPVLGVCLGHQEIVHFYGGVIRRARVLKHGKRSLVERYDSQIFEGLPKRFFVGRYHSLVGDAETLPKDLRLTALSLDDRELMGVEHERYPVFGVQFHPESVLTKLGQNILENFVFVCKR</sequence>
<evidence type="ECO:0000313" key="8">
    <source>
        <dbReference type="EMBL" id="PSN82992.1"/>
    </source>
</evidence>
<evidence type="ECO:0000256" key="2">
    <source>
        <dbReference type="ARBA" id="ARBA00012266"/>
    </source>
</evidence>
<dbReference type="InterPro" id="IPR050472">
    <property type="entry name" value="Anth_synth/Amidotransfase"/>
</dbReference>
<evidence type="ECO:0000256" key="6">
    <source>
        <dbReference type="ARBA" id="ARBA00047683"/>
    </source>
</evidence>
<dbReference type="InterPro" id="IPR017926">
    <property type="entry name" value="GATASE"/>
</dbReference>
<evidence type="ECO:0000256" key="1">
    <source>
        <dbReference type="ARBA" id="ARBA00004873"/>
    </source>
</evidence>
<reference evidence="8 9" key="1">
    <citation type="submission" date="2017-04" db="EMBL/GenBank/DDBJ databases">
        <title>Novel microbial lineages endemic to geothermal iron-oxide mats fill important gaps in the evolutionary history of Archaea.</title>
        <authorList>
            <person name="Jay Z.J."/>
            <person name="Beam J.P."/>
            <person name="Dlakic M."/>
            <person name="Rusch D.B."/>
            <person name="Kozubal M.A."/>
            <person name="Inskeep W.P."/>
        </authorList>
    </citation>
    <scope>NUCLEOTIDE SEQUENCE [LARGE SCALE GENOMIC DNA]</scope>
    <source>
        <strain evidence="8">BE_D</strain>
    </source>
</reference>
<name>A0A2R6A9A0_9ARCH</name>
<dbReference type="PRINTS" id="PR00097">
    <property type="entry name" value="ANTSNTHASEII"/>
</dbReference>
<dbReference type="NCBIfam" id="TIGR00566">
    <property type="entry name" value="trpG_papA"/>
    <property type="match status" value="1"/>
</dbReference>
<dbReference type="PANTHER" id="PTHR43418">
    <property type="entry name" value="MULTIFUNCTIONAL TRYPTOPHAN BIOSYNTHESIS PROTEIN-RELATED"/>
    <property type="match status" value="1"/>
</dbReference>
<dbReference type="InterPro" id="IPR006221">
    <property type="entry name" value="TrpG/PapA_dom"/>
</dbReference>
<keyword evidence="3" id="KW-0028">Amino-acid biosynthesis</keyword>
<dbReference type="AlphaFoldDB" id="A0A2R6A9A0"/>
<protein>
    <recommendedName>
        <fullName evidence="2">anthranilate synthase</fullName>
        <ecNumber evidence="2">4.1.3.27</ecNumber>
    </recommendedName>
</protein>
<dbReference type="SUPFAM" id="SSF52317">
    <property type="entry name" value="Class I glutamine amidotransferase-like"/>
    <property type="match status" value="1"/>
</dbReference>